<reference evidence="9 10" key="1">
    <citation type="submission" date="2021-07" db="EMBL/GenBank/DDBJ databases">
        <authorList>
            <person name="So Y."/>
        </authorList>
    </citation>
    <scope>NUCLEOTIDE SEQUENCE [LARGE SCALE GENOMIC DNA]</scope>
    <source>
        <strain evidence="9 10">HJA6</strain>
    </source>
</reference>
<dbReference type="InterPro" id="IPR014743">
    <property type="entry name" value="Cl-channel_core"/>
</dbReference>
<feature type="transmembrane region" description="Helical" evidence="8">
    <location>
        <begin position="159"/>
        <end position="182"/>
    </location>
</feature>
<protein>
    <submittedName>
        <fullName evidence="9">H(+)/Cl(-) exchange transporter ClcA</fullName>
    </submittedName>
</protein>
<evidence type="ECO:0000256" key="7">
    <source>
        <dbReference type="ARBA" id="ARBA00023214"/>
    </source>
</evidence>
<sequence length="449" mass="46207">MDEELLTQDPPGDSRGEARYALLATLAGAAAGLLGSIFHLFINRLSDWPRWLEQVAQGWTLVGAAAGVTLVCTLVSVVLVRRCAPEAGGSGVQEIEGAMEGLRVVRWRRVLPVKFFAGVTAISSGLVLGREGPTIHIGASAAAAVAETFRVDELERRGLLASGAAAGLACAFNAPLAAVLFIVEETHREFPYTFRTYLGVVFAAIASTIVTQLVVGTGPALPLPAESAPLHLLPAFLLLGVVLGVIGTMLNGAILWALDFAARSHKRAPYVYPAVIGLATGALVILLPQAVHGGDGVILELGATNPGLALLLSLAVIRFLTTVGSYSSGVPGGIFAPMLALAVCVGLAFGEGARILLPDAGFVPLAFAIAAMGGLFAASVRAPIVGVALTLELTGSYALILPVLVTCGVADLVAQWAGGRPIYSQLLERTLAQAGVRRPATPSEPVGLA</sequence>
<keyword evidence="10" id="KW-1185">Reference proteome</keyword>
<dbReference type="Pfam" id="PF00654">
    <property type="entry name" value="Voltage_CLC"/>
    <property type="match status" value="1"/>
</dbReference>
<evidence type="ECO:0000256" key="5">
    <source>
        <dbReference type="ARBA" id="ARBA00023065"/>
    </source>
</evidence>
<dbReference type="NCBIfam" id="NF003640">
    <property type="entry name" value="PRK05277.1"/>
    <property type="match status" value="1"/>
</dbReference>
<comment type="subcellular location">
    <subcellularLocation>
        <location evidence="1">Membrane</location>
        <topology evidence="1">Multi-pass membrane protein</topology>
    </subcellularLocation>
</comment>
<dbReference type="EMBL" id="JAHYBZ010000003">
    <property type="protein sequence ID" value="MBW6398365.1"/>
    <property type="molecule type" value="Genomic_DNA"/>
</dbReference>
<dbReference type="PRINTS" id="PR00762">
    <property type="entry name" value="CLCHANNEL"/>
</dbReference>
<accession>A0ABS7A7U1</accession>
<name>A0ABS7A7U1_9PROT</name>
<keyword evidence="3 8" id="KW-0812">Transmembrane</keyword>
<dbReference type="PANTHER" id="PTHR45711:SF6">
    <property type="entry name" value="CHLORIDE CHANNEL PROTEIN"/>
    <property type="match status" value="1"/>
</dbReference>
<evidence type="ECO:0000256" key="6">
    <source>
        <dbReference type="ARBA" id="ARBA00023136"/>
    </source>
</evidence>
<keyword evidence="2" id="KW-0813">Transport</keyword>
<feature type="transmembrane region" description="Helical" evidence="8">
    <location>
        <begin position="194"/>
        <end position="215"/>
    </location>
</feature>
<gene>
    <name evidence="9" type="primary">clcA</name>
    <name evidence="9" type="ORF">KPL78_10930</name>
</gene>
<evidence type="ECO:0000256" key="4">
    <source>
        <dbReference type="ARBA" id="ARBA00022989"/>
    </source>
</evidence>
<keyword evidence="7" id="KW-0868">Chloride</keyword>
<feature type="transmembrane region" description="Helical" evidence="8">
    <location>
        <begin position="362"/>
        <end position="384"/>
    </location>
</feature>
<dbReference type="CDD" id="cd01031">
    <property type="entry name" value="EriC"/>
    <property type="match status" value="1"/>
</dbReference>
<feature type="transmembrane region" description="Helical" evidence="8">
    <location>
        <begin position="332"/>
        <end position="350"/>
    </location>
</feature>
<proteinExistence type="predicted"/>
<dbReference type="PANTHER" id="PTHR45711">
    <property type="entry name" value="CHLORIDE CHANNEL PROTEIN"/>
    <property type="match status" value="1"/>
</dbReference>
<keyword evidence="4 8" id="KW-1133">Transmembrane helix</keyword>
<dbReference type="SUPFAM" id="SSF81340">
    <property type="entry name" value="Clc chloride channel"/>
    <property type="match status" value="1"/>
</dbReference>
<feature type="transmembrane region" description="Helical" evidence="8">
    <location>
        <begin position="270"/>
        <end position="291"/>
    </location>
</feature>
<evidence type="ECO:0000256" key="8">
    <source>
        <dbReference type="SAM" id="Phobius"/>
    </source>
</evidence>
<feature type="transmembrane region" description="Helical" evidence="8">
    <location>
        <begin position="20"/>
        <end position="41"/>
    </location>
</feature>
<feature type="transmembrane region" description="Helical" evidence="8">
    <location>
        <begin position="111"/>
        <end position="129"/>
    </location>
</feature>
<dbReference type="InterPro" id="IPR001807">
    <property type="entry name" value="ClC"/>
</dbReference>
<keyword evidence="6 8" id="KW-0472">Membrane</keyword>
<feature type="transmembrane region" description="Helical" evidence="8">
    <location>
        <begin position="61"/>
        <end position="80"/>
    </location>
</feature>
<evidence type="ECO:0000256" key="2">
    <source>
        <dbReference type="ARBA" id="ARBA00022448"/>
    </source>
</evidence>
<feature type="transmembrane region" description="Helical" evidence="8">
    <location>
        <begin position="297"/>
        <end position="320"/>
    </location>
</feature>
<comment type="caution">
    <text evidence="9">The sequence shown here is derived from an EMBL/GenBank/DDBJ whole genome shotgun (WGS) entry which is preliminary data.</text>
</comment>
<evidence type="ECO:0000256" key="3">
    <source>
        <dbReference type="ARBA" id="ARBA00022692"/>
    </source>
</evidence>
<evidence type="ECO:0000313" key="9">
    <source>
        <dbReference type="EMBL" id="MBW6398365.1"/>
    </source>
</evidence>
<dbReference type="Proteomes" id="UP001196565">
    <property type="component" value="Unassembled WGS sequence"/>
</dbReference>
<evidence type="ECO:0000313" key="10">
    <source>
        <dbReference type="Proteomes" id="UP001196565"/>
    </source>
</evidence>
<dbReference type="RefSeq" id="WP_219762964.1">
    <property type="nucleotide sequence ID" value="NZ_JAHYBZ010000003.1"/>
</dbReference>
<evidence type="ECO:0000256" key="1">
    <source>
        <dbReference type="ARBA" id="ARBA00004141"/>
    </source>
</evidence>
<feature type="transmembrane region" description="Helical" evidence="8">
    <location>
        <begin position="235"/>
        <end position="258"/>
    </location>
</feature>
<dbReference type="Gene3D" id="1.10.3080.10">
    <property type="entry name" value="Clc chloride channel"/>
    <property type="match status" value="1"/>
</dbReference>
<organism evidence="9 10">
    <name type="scientific">Roseomonas alba</name>
    <dbReference type="NCBI Taxonomy" id="2846776"/>
    <lineage>
        <taxon>Bacteria</taxon>
        <taxon>Pseudomonadati</taxon>
        <taxon>Pseudomonadota</taxon>
        <taxon>Alphaproteobacteria</taxon>
        <taxon>Acetobacterales</taxon>
        <taxon>Roseomonadaceae</taxon>
        <taxon>Roseomonas</taxon>
    </lineage>
</organism>
<keyword evidence="5" id="KW-0406">Ion transport</keyword>